<evidence type="ECO:0000313" key="2">
    <source>
        <dbReference type="EMBL" id="MDP9805747.1"/>
    </source>
</evidence>
<feature type="compositionally biased region" description="Low complexity" evidence="1">
    <location>
        <begin position="114"/>
        <end position="127"/>
    </location>
</feature>
<comment type="caution">
    <text evidence="2">The sequence shown here is derived from an EMBL/GenBank/DDBJ whole genome shotgun (WGS) entry which is preliminary data.</text>
</comment>
<gene>
    <name evidence="2" type="ORF">J2S70_000329</name>
</gene>
<sequence length="333" mass="35372">MDPQTLVWQVGGQRPSAEGIGGVKVAFDAAKAEDAASFTPSFSVAPFTGGERDGDANLSTLKFATGKLADQGTAVFYIDGYYLTEVPVDYRSAVEVTAPNTAEVSEAAQFVASEQPTTPEQPGTPEQAAVPTQPAKPEEPGSPGAKETPDAPEILDEAVVIDRGRVHISPVQSGDDVVMVIGDDSCQHTQKSVLRKPEAVTFKVGESAKKIRGLISAEEAREAGLGQPVFTQDSYDFLGEQGAVFWVVPLAQVEGLVWSEFSTERMPTEAFPNGVNLRVSPVSAPEGGKWWAFVSDFPNNVTLFGSSEGSQEIENTSPATFTIIGCSRSQVRT</sequence>
<evidence type="ECO:0000313" key="3">
    <source>
        <dbReference type="Proteomes" id="UP001243212"/>
    </source>
</evidence>
<name>A0ABT9NED5_9ACTO</name>
<dbReference type="EMBL" id="JAUSQX010000001">
    <property type="protein sequence ID" value="MDP9805747.1"/>
    <property type="molecule type" value="Genomic_DNA"/>
</dbReference>
<dbReference type="Proteomes" id="UP001243212">
    <property type="component" value="Unassembled WGS sequence"/>
</dbReference>
<keyword evidence="3" id="KW-1185">Reference proteome</keyword>
<accession>A0ABT9NED5</accession>
<evidence type="ECO:0000256" key="1">
    <source>
        <dbReference type="SAM" id="MobiDB-lite"/>
    </source>
</evidence>
<proteinExistence type="predicted"/>
<feature type="region of interest" description="Disordered" evidence="1">
    <location>
        <begin position="112"/>
        <end position="151"/>
    </location>
</feature>
<protein>
    <submittedName>
        <fullName evidence="2">Uncharacterized protein</fullName>
    </submittedName>
</protein>
<dbReference type="NCBIfam" id="NF038134">
    <property type="entry name" value="choice_anch_M"/>
    <property type="match status" value="1"/>
</dbReference>
<organism evidence="2 3">
    <name type="scientific">Trueperella bonasi</name>
    <dbReference type="NCBI Taxonomy" id="312286"/>
    <lineage>
        <taxon>Bacteria</taxon>
        <taxon>Bacillati</taxon>
        <taxon>Actinomycetota</taxon>
        <taxon>Actinomycetes</taxon>
        <taxon>Actinomycetales</taxon>
        <taxon>Actinomycetaceae</taxon>
        <taxon>Trueperella</taxon>
    </lineage>
</organism>
<reference evidence="2 3" key="1">
    <citation type="submission" date="2023-07" db="EMBL/GenBank/DDBJ databases">
        <title>Sequencing the genomes of 1000 actinobacteria strains.</title>
        <authorList>
            <person name="Klenk H.-P."/>
        </authorList>
    </citation>
    <scope>NUCLEOTIDE SEQUENCE [LARGE SCALE GENOMIC DNA]</scope>
    <source>
        <strain evidence="2 3">DSM 17163</strain>
    </source>
</reference>